<reference evidence="2" key="1">
    <citation type="submission" date="2014-09" db="EMBL/GenBank/DDBJ databases">
        <title>Genome sequence of the luminous mushroom Mycena chlorophos for searching fungal bioluminescence genes.</title>
        <authorList>
            <person name="Tanaka Y."/>
            <person name="Kasuga D."/>
            <person name="Oba Y."/>
            <person name="Hase S."/>
            <person name="Sato K."/>
            <person name="Oba Y."/>
            <person name="Sakakibara Y."/>
        </authorList>
    </citation>
    <scope>NUCLEOTIDE SEQUENCE</scope>
</reference>
<keyword evidence="3" id="KW-1185">Reference proteome</keyword>
<dbReference type="EMBL" id="DF843819">
    <property type="protein sequence ID" value="GAT47623.1"/>
    <property type="molecule type" value="Genomic_DNA"/>
</dbReference>
<feature type="region of interest" description="Disordered" evidence="1">
    <location>
        <begin position="1"/>
        <end position="148"/>
    </location>
</feature>
<proteinExistence type="predicted"/>
<organism evidence="2 3">
    <name type="scientific">Mycena chlorophos</name>
    <name type="common">Agaric fungus</name>
    <name type="synonym">Agaricus chlorophos</name>
    <dbReference type="NCBI Taxonomy" id="658473"/>
    <lineage>
        <taxon>Eukaryota</taxon>
        <taxon>Fungi</taxon>
        <taxon>Dikarya</taxon>
        <taxon>Basidiomycota</taxon>
        <taxon>Agaricomycotina</taxon>
        <taxon>Agaricomycetes</taxon>
        <taxon>Agaricomycetidae</taxon>
        <taxon>Agaricales</taxon>
        <taxon>Marasmiineae</taxon>
        <taxon>Mycenaceae</taxon>
        <taxon>Mycena</taxon>
    </lineage>
</organism>
<name>A0ABQ0L945_MYCCL</name>
<gene>
    <name evidence="2" type="ORF">MCHLO_05078</name>
</gene>
<feature type="region of interest" description="Disordered" evidence="1">
    <location>
        <begin position="155"/>
        <end position="174"/>
    </location>
</feature>
<feature type="compositionally biased region" description="Basic and acidic residues" evidence="1">
    <location>
        <begin position="1"/>
        <end position="22"/>
    </location>
</feature>
<sequence>MAEDDASHASHAADDSHDRQEEQPGPELSDNITVRRSNRRRVAPIPADAHIITPPRPTSPDVDPPSSPPSPGPYRPTAQLRVLSQRDGKNNSNPNDDITGNVLAVPPEVTSAPRTRQTRDDGGKRGGARPAPMASGGLPPSADRQDTHLPALANTSDQAHEHKPHSSNTSDTAKKAKFSELHQRVAEVDSLEALTETLREAVKIMKLHKKSAPTKACFDVLDAITERFSNHHEFPSADENPASFSRIVTRSVVDPVRSLTAQVENQVRAIQCLTKTVENIKNAPVASACGPVDPLKNSSYASVAAKAKPTGNSSSKPKSPPLPNPSNERILLRFDGALPPLINAPYKEILDKLNAHLLPLGLPRIEYTQKRAKPNESPGLFIVPSNGERGVAELTARVDEWATGILLGARIVPAAGHSFMQVDGIPFASAPSLEDIRKEFEERNPALGPVVSTPRWVNTPPSEAKVAALAAAGRKPPTAGSVVFQLQSRDTVDRAVAEGRVILCGHAPSVSRCFPHLRLTQCWGCFKFGHTRARCGKSNPSCAGCGKENHGVICAEKPSCINCGGAHRADSYVCPVRKRVAEDLRARAAELSRQLDEQSRFYPANSPTASPLGSPRPSCCSSHSLPLAPRVPERA</sequence>
<evidence type="ECO:0000313" key="3">
    <source>
        <dbReference type="Proteomes" id="UP000815677"/>
    </source>
</evidence>
<feature type="compositionally biased region" description="Pro residues" evidence="1">
    <location>
        <begin position="54"/>
        <end position="74"/>
    </location>
</feature>
<accession>A0ABQ0L945</accession>
<evidence type="ECO:0008006" key="4">
    <source>
        <dbReference type="Google" id="ProtNLM"/>
    </source>
</evidence>
<dbReference type="Proteomes" id="UP000815677">
    <property type="component" value="Unassembled WGS sequence"/>
</dbReference>
<feature type="region of interest" description="Disordered" evidence="1">
    <location>
        <begin position="598"/>
        <end position="635"/>
    </location>
</feature>
<feature type="region of interest" description="Disordered" evidence="1">
    <location>
        <begin position="301"/>
        <end position="328"/>
    </location>
</feature>
<protein>
    <recommendedName>
        <fullName evidence="4">Gag-like protein</fullName>
    </recommendedName>
</protein>
<evidence type="ECO:0000256" key="1">
    <source>
        <dbReference type="SAM" id="MobiDB-lite"/>
    </source>
</evidence>
<evidence type="ECO:0000313" key="2">
    <source>
        <dbReference type="EMBL" id="GAT47623.1"/>
    </source>
</evidence>